<dbReference type="KEGG" id="rher:EHE19_016010"/>
<evidence type="ECO:0000256" key="2">
    <source>
        <dbReference type="ARBA" id="ARBA00022741"/>
    </source>
</evidence>
<evidence type="ECO:0000256" key="3">
    <source>
        <dbReference type="ARBA" id="ARBA00022840"/>
    </source>
</evidence>
<dbReference type="SUPFAM" id="SSF52540">
    <property type="entry name" value="P-loop containing nucleoside triphosphate hydrolases"/>
    <property type="match status" value="1"/>
</dbReference>
<dbReference type="Gene3D" id="3.40.50.300">
    <property type="entry name" value="P-loop containing nucleotide triphosphate hydrolases"/>
    <property type="match status" value="1"/>
</dbReference>
<protein>
    <submittedName>
        <fullName evidence="4">ABC transporter ATP-binding protein</fullName>
    </submittedName>
</protein>
<evidence type="ECO:0000256" key="1">
    <source>
        <dbReference type="ARBA" id="ARBA00022448"/>
    </source>
</evidence>
<dbReference type="Pfam" id="PF00005">
    <property type="entry name" value="ABC_tran"/>
    <property type="match status" value="1"/>
</dbReference>
<dbReference type="AlphaFoldDB" id="A0A4U7J9V1"/>
<proteinExistence type="predicted"/>
<dbReference type="InterPro" id="IPR027417">
    <property type="entry name" value="P-loop_NTPase"/>
</dbReference>
<dbReference type="PANTHER" id="PTHR42734:SF19">
    <property type="entry name" value="IRON COMPOUNDS ABC TRANSPORTER, ATP-BINDING PROTEIN"/>
    <property type="match status" value="1"/>
</dbReference>
<gene>
    <name evidence="4" type="ORF">EHE19_016010</name>
</gene>
<dbReference type="PROSITE" id="PS50893">
    <property type="entry name" value="ABC_TRANSPORTER_2"/>
    <property type="match status" value="1"/>
</dbReference>
<organism evidence="4 5">
    <name type="scientific">Ruminiclostridium herbifermentans</name>
    <dbReference type="NCBI Taxonomy" id="2488810"/>
    <lineage>
        <taxon>Bacteria</taxon>
        <taxon>Bacillati</taxon>
        <taxon>Bacillota</taxon>
        <taxon>Clostridia</taxon>
        <taxon>Eubacteriales</taxon>
        <taxon>Oscillospiraceae</taxon>
        <taxon>Ruminiclostridium</taxon>
    </lineage>
</organism>
<dbReference type="EMBL" id="CP061336">
    <property type="protein sequence ID" value="QNU66360.1"/>
    <property type="molecule type" value="Genomic_DNA"/>
</dbReference>
<keyword evidence="1" id="KW-0813">Transport</keyword>
<keyword evidence="3 4" id="KW-0067">ATP-binding</keyword>
<dbReference type="Proteomes" id="UP000306409">
    <property type="component" value="Chromosome"/>
</dbReference>
<keyword evidence="2" id="KW-0547">Nucleotide-binding</keyword>
<dbReference type="SMART" id="SM00382">
    <property type="entry name" value="AAA"/>
    <property type="match status" value="1"/>
</dbReference>
<sequence>MAMIRFEGVTIAYQKQTVLENVNLEIEKGIITTFLGPNGSGKTSLISSINGTIKPVCGKIYIDDKDISKLKTKKLAGIVATVPQLYNTNFNFTVLEMILLGRSPHIGYVPGKDDIDKADEAIEKIGIEYLRDKEFNRLSGGERQLVMIARAIAQDTEVILLDEPTSYLDLKNQLKVLNVVKQINSSQKVTCIMTLHDPNHALMYSDKIVMFKNGTLETGTIEDMINARNIYEVYGVKADIVKVNNKKFVIPDY</sequence>
<dbReference type="GO" id="GO:0005524">
    <property type="term" value="F:ATP binding"/>
    <property type="evidence" value="ECO:0007669"/>
    <property type="project" value="UniProtKB-KW"/>
</dbReference>
<dbReference type="PANTHER" id="PTHR42734">
    <property type="entry name" value="METAL TRANSPORT SYSTEM ATP-BINDING PROTEIN TM_0124-RELATED"/>
    <property type="match status" value="1"/>
</dbReference>
<evidence type="ECO:0000313" key="5">
    <source>
        <dbReference type="Proteomes" id="UP000306409"/>
    </source>
</evidence>
<keyword evidence="5" id="KW-1185">Reference proteome</keyword>
<dbReference type="InterPro" id="IPR003439">
    <property type="entry name" value="ABC_transporter-like_ATP-bd"/>
</dbReference>
<dbReference type="FunFam" id="3.40.50.300:FF:000134">
    <property type="entry name" value="Iron-enterobactin ABC transporter ATP-binding protein"/>
    <property type="match status" value="1"/>
</dbReference>
<dbReference type="GO" id="GO:0016887">
    <property type="term" value="F:ATP hydrolysis activity"/>
    <property type="evidence" value="ECO:0007669"/>
    <property type="project" value="InterPro"/>
</dbReference>
<dbReference type="PROSITE" id="PS00211">
    <property type="entry name" value="ABC_TRANSPORTER_1"/>
    <property type="match status" value="1"/>
</dbReference>
<dbReference type="CDD" id="cd03214">
    <property type="entry name" value="ABC_Iron-Siderophores_B12_Hemin"/>
    <property type="match status" value="1"/>
</dbReference>
<dbReference type="InterPro" id="IPR003593">
    <property type="entry name" value="AAA+_ATPase"/>
</dbReference>
<evidence type="ECO:0000313" key="4">
    <source>
        <dbReference type="EMBL" id="QNU66360.1"/>
    </source>
</evidence>
<reference evidence="4 5" key="1">
    <citation type="submission" date="2020-09" db="EMBL/GenBank/DDBJ databases">
        <title>Characterization and genome sequencing of Ruminiclostridium sp. nov. MA18.</title>
        <authorList>
            <person name="Rettenmaier R."/>
            <person name="Kowollik M.-L."/>
            <person name="Liebl W."/>
            <person name="Zverlov V."/>
        </authorList>
    </citation>
    <scope>NUCLEOTIDE SEQUENCE [LARGE SCALE GENOMIC DNA]</scope>
    <source>
        <strain evidence="4 5">MA18</strain>
    </source>
</reference>
<accession>A0A4U7J9V1</accession>
<name>A0A4U7J9V1_9FIRM</name>
<dbReference type="InterPro" id="IPR050153">
    <property type="entry name" value="Metal_Ion_Import_ABC"/>
</dbReference>
<dbReference type="InterPro" id="IPR017871">
    <property type="entry name" value="ABC_transporter-like_CS"/>
</dbReference>